<comment type="caution">
    <text evidence="6">The sequence shown here is derived from an EMBL/GenBank/DDBJ whole genome shotgun (WGS) entry which is preliminary data.</text>
</comment>
<dbReference type="Gene3D" id="1.10.10.10">
    <property type="entry name" value="Winged helix-like DNA-binding domain superfamily/Winged helix DNA-binding domain"/>
    <property type="match status" value="1"/>
</dbReference>
<name>A0A8J3CA39_9PSEU</name>
<gene>
    <name evidence="6" type="ORF">GCM10012275_37370</name>
</gene>
<protein>
    <submittedName>
        <fullName evidence="6">Helix-turn-helix transcriptional regulator</fullName>
    </submittedName>
</protein>
<dbReference type="InterPro" id="IPR000792">
    <property type="entry name" value="Tscrpt_reg_LuxR_C"/>
</dbReference>
<dbReference type="PANTHER" id="PTHR44688">
    <property type="entry name" value="DNA-BINDING TRANSCRIPTIONAL ACTIVATOR DEVR_DOSR"/>
    <property type="match status" value="1"/>
</dbReference>
<keyword evidence="7" id="KW-1185">Reference proteome</keyword>
<dbReference type="GO" id="GO:0003677">
    <property type="term" value="F:DNA binding"/>
    <property type="evidence" value="ECO:0007669"/>
    <property type="project" value="UniProtKB-KW"/>
</dbReference>
<dbReference type="CDD" id="cd06170">
    <property type="entry name" value="LuxR_C_like"/>
    <property type="match status" value="1"/>
</dbReference>
<dbReference type="PRINTS" id="PR00038">
    <property type="entry name" value="HTHLUXR"/>
</dbReference>
<dbReference type="InterPro" id="IPR016032">
    <property type="entry name" value="Sig_transdc_resp-reg_C-effctor"/>
</dbReference>
<dbReference type="PROSITE" id="PS50043">
    <property type="entry name" value="HTH_LUXR_2"/>
    <property type="match status" value="1"/>
</dbReference>
<evidence type="ECO:0000256" key="1">
    <source>
        <dbReference type="ARBA" id="ARBA00023015"/>
    </source>
</evidence>
<proteinExistence type="predicted"/>
<keyword evidence="3" id="KW-0804">Transcription</keyword>
<feature type="compositionally biased region" description="Low complexity" evidence="4">
    <location>
        <begin position="752"/>
        <end position="766"/>
    </location>
</feature>
<dbReference type="PANTHER" id="PTHR44688:SF16">
    <property type="entry name" value="DNA-BINDING TRANSCRIPTIONAL ACTIVATOR DEVR_DOSR"/>
    <property type="match status" value="1"/>
</dbReference>
<reference evidence="6" key="1">
    <citation type="journal article" date="2014" name="Int. J. Syst. Evol. Microbiol.">
        <title>Complete genome sequence of Corynebacterium casei LMG S-19264T (=DSM 44701T), isolated from a smear-ripened cheese.</title>
        <authorList>
            <consortium name="US DOE Joint Genome Institute (JGI-PGF)"/>
            <person name="Walter F."/>
            <person name="Albersmeier A."/>
            <person name="Kalinowski J."/>
            <person name="Ruckert C."/>
        </authorList>
    </citation>
    <scope>NUCLEOTIDE SEQUENCE</scope>
    <source>
        <strain evidence="6">CGMCC 4.5737</strain>
    </source>
</reference>
<dbReference type="Proteomes" id="UP000637578">
    <property type="component" value="Unassembled WGS sequence"/>
</dbReference>
<dbReference type="AlphaFoldDB" id="A0A8J3CA39"/>
<feature type="domain" description="HTH luxR-type" evidence="5">
    <location>
        <begin position="767"/>
        <end position="832"/>
    </location>
</feature>
<evidence type="ECO:0000313" key="7">
    <source>
        <dbReference type="Proteomes" id="UP000637578"/>
    </source>
</evidence>
<dbReference type="InterPro" id="IPR027417">
    <property type="entry name" value="P-loop_NTPase"/>
</dbReference>
<sequence length="843" mass="88009">MSPAPTRPAPILTGPVNDLLAAIGDDPAAPLRGALLAPAGLGKTTILREIADTYRRVGAEVLDQAALATGAPAADAVLLVDDAHLLGAAHLRDLVRLAAAPGARLVVAARPWPRPATLVELTEVLVGAGRSLALRPFDPAQVADLLAGVLGRVPSPALVEFVHAQTGGVPRFVARLAAAFEVVPANPDRPTEVPLAALTGFQPELDWLDPDVQRLLLAIEAGFGRHLDLLAALLDSDAEGVAEVMAAARATSLVDPDGALPPLSRRAIAAVVPAERRYAVRQRLAELRLGRGGPVLPLARSLLGTGAGGASAAAVFEAAAGEALVEQPALAGELFAAAVAAGRPADVVAAGRARAAALVGDFEAALRWADQVIATEDAPGRRDAAAVAAAAFAHRGQLDRSAELYRWAGVGPSPAFAAIGLLGTGRLEEARQLLAEIPVDGPPTLLVGAAALMAHGLRESVDGCWSRALSTLVRAASLLEPARHATPLPDSPAALAALVALHCGEFDAARSVLDRALATGMGGTPMAVRHRLLLGWIAMARGRTAAAREHLTRATPGGTALEPRDRLFAVALEVGLARRHSDLAGLHRHWGHAREAVLRHPVDLYTFLPLAELATAAARQRDSERIAPHLAEARSVLARLGDPSLWAAPLHWGGLHAAIIADRPEAAEQHAVALAEHRDHNRHNAVLAAAGECWLEITRGRVDPARVDAVALALHDAGLVWDAARLAGQAAIRTSDRRAMVGLLDRARMLQGTPRGATPGAAAGTTDARESVQLSEREQEVAALVLAGMTYRQVADRLFISAKTVEHHMARMRQRLGCANRSELLARLRQLVDARPGTAPGSQ</sequence>
<evidence type="ECO:0000259" key="5">
    <source>
        <dbReference type="PROSITE" id="PS50043"/>
    </source>
</evidence>
<dbReference type="EMBL" id="BMMK01000017">
    <property type="protein sequence ID" value="GGM63277.1"/>
    <property type="molecule type" value="Genomic_DNA"/>
</dbReference>
<evidence type="ECO:0000256" key="3">
    <source>
        <dbReference type="ARBA" id="ARBA00023163"/>
    </source>
</evidence>
<dbReference type="GO" id="GO:0006355">
    <property type="term" value="P:regulation of DNA-templated transcription"/>
    <property type="evidence" value="ECO:0007669"/>
    <property type="project" value="InterPro"/>
</dbReference>
<organism evidence="6 7">
    <name type="scientific">Longimycelium tulufanense</name>
    <dbReference type="NCBI Taxonomy" id="907463"/>
    <lineage>
        <taxon>Bacteria</taxon>
        <taxon>Bacillati</taxon>
        <taxon>Actinomycetota</taxon>
        <taxon>Actinomycetes</taxon>
        <taxon>Pseudonocardiales</taxon>
        <taxon>Pseudonocardiaceae</taxon>
        <taxon>Longimycelium</taxon>
    </lineage>
</organism>
<evidence type="ECO:0000256" key="4">
    <source>
        <dbReference type="SAM" id="MobiDB-lite"/>
    </source>
</evidence>
<dbReference type="SUPFAM" id="SSF46894">
    <property type="entry name" value="C-terminal effector domain of the bipartite response regulators"/>
    <property type="match status" value="1"/>
</dbReference>
<dbReference type="Gene3D" id="1.25.40.10">
    <property type="entry name" value="Tetratricopeptide repeat domain"/>
    <property type="match status" value="1"/>
</dbReference>
<dbReference type="InterPro" id="IPR011990">
    <property type="entry name" value="TPR-like_helical_dom_sf"/>
</dbReference>
<dbReference type="Pfam" id="PF00196">
    <property type="entry name" value="GerE"/>
    <property type="match status" value="1"/>
</dbReference>
<dbReference type="SMART" id="SM00421">
    <property type="entry name" value="HTH_LUXR"/>
    <property type="match status" value="1"/>
</dbReference>
<reference evidence="6" key="2">
    <citation type="submission" date="2020-09" db="EMBL/GenBank/DDBJ databases">
        <authorList>
            <person name="Sun Q."/>
            <person name="Zhou Y."/>
        </authorList>
    </citation>
    <scope>NUCLEOTIDE SEQUENCE</scope>
    <source>
        <strain evidence="6">CGMCC 4.5737</strain>
    </source>
</reference>
<dbReference type="InterPro" id="IPR036388">
    <property type="entry name" value="WH-like_DNA-bd_sf"/>
</dbReference>
<dbReference type="PROSITE" id="PS00622">
    <property type="entry name" value="HTH_LUXR_1"/>
    <property type="match status" value="1"/>
</dbReference>
<dbReference type="SUPFAM" id="SSF52540">
    <property type="entry name" value="P-loop containing nucleoside triphosphate hydrolases"/>
    <property type="match status" value="1"/>
</dbReference>
<dbReference type="RefSeq" id="WP_229686502.1">
    <property type="nucleotide sequence ID" value="NZ_BMMK01000017.1"/>
</dbReference>
<keyword evidence="2" id="KW-0238">DNA-binding</keyword>
<dbReference type="SUPFAM" id="SSF48452">
    <property type="entry name" value="TPR-like"/>
    <property type="match status" value="1"/>
</dbReference>
<feature type="region of interest" description="Disordered" evidence="4">
    <location>
        <begin position="752"/>
        <end position="773"/>
    </location>
</feature>
<evidence type="ECO:0000256" key="2">
    <source>
        <dbReference type="ARBA" id="ARBA00023125"/>
    </source>
</evidence>
<keyword evidence="1" id="KW-0805">Transcription regulation</keyword>
<accession>A0A8J3CA39</accession>
<evidence type="ECO:0000313" key="6">
    <source>
        <dbReference type="EMBL" id="GGM63277.1"/>
    </source>
</evidence>